<dbReference type="Proteomes" id="UP001500503">
    <property type="component" value="Unassembled WGS sequence"/>
</dbReference>
<name>A0ABP8QQ20_9ACTN</name>
<evidence type="ECO:0000313" key="3">
    <source>
        <dbReference type="Proteomes" id="UP001500503"/>
    </source>
</evidence>
<evidence type="ECO:0000313" key="2">
    <source>
        <dbReference type="EMBL" id="GAA4506772.1"/>
    </source>
</evidence>
<feature type="compositionally biased region" description="Polar residues" evidence="1">
    <location>
        <begin position="38"/>
        <end position="52"/>
    </location>
</feature>
<dbReference type="EMBL" id="BAABHF010000039">
    <property type="protein sequence ID" value="GAA4506772.1"/>
    <property type="molecule type" value="Genomic_DNA"/>
</dbReference>
<dbReference type="RefSeq" id="WP_345470216.1">
    <property type="nucleotide sequence ID" value="NZ_BAABHF010000039.1"/>
</dbReference>
<feature type="region of interest" description="Disordered" evidence="1">
    <location>
        <begin position="1"/>
        <end position="52"/>
    </location>
</feature>
<keyword evidence="3" id="KW-1185">Reference proteome</keyword>
<sequence>MVFTEMVMEGTMGDHGGGNSDNKTPTDGAKPQGGSRGSGDNKTNGNSSDGRK</sequence>
<proteinExistence type="predicted"/>
<organism evidence="2 3">
    <name type="scientific">Actinoallomurus oryzae</name>
    <dbReference type="NCBI Taxonomy" id="502180"/>
    <lineage>
        <taxon>Bacteria</taxon>
        <taxon>Bacillati</taxon>
        <taxon>Actinomycetota</taxon>
        <taxon>Actinomycetes</taxon>
        <taxon>Streptosporangiales</taxon>
        <taxon>Thermomonosporaceae</taxon>
        <taxon>Actinoallomurus</taxon>
    </lineage>
</organism>
<reference evidence="3" key="1">
    <citation type="journal article" date="2019" name="Int. J. Syst. Evol. Microbiol.">
        <title>The Global Catalogue of Microorganisms (GCM) 10K type strain sequencing project: providing services to taxonomists for standard genome sequencing and annotation.</title>
        <authorList>
            <consortium name="The Broad Institute Genomics Platform"/>
            <consortium name="The Broad Institute Genome Sequencing Center for Infectious Disease"/>
            <person name="Wu L."/>
            <person name="Ma J."/>
        </authorList>
    </citation>
    <scope>NUCLEOTIDE SEQUENCE [LARGE SCALE GENOMIC DNA]</scope>
    <source>
        <strain evidence="3">JCM 17933</strain>
    </source>
</reference>
<comment type="caution">
    <text evidence="2">The sequence shown here is derived from an EMBL/GenBank/DDBJ whole genome shotgun (WGS) entry which is preliminary data.</text>
</comment>
<protein>
    <submittedName>
        <fullName evidence="2">Uncharacterized protein</fullName>
    </submittedName>
</protein>
<accession>A0ABP8QQ20</accession>
<gene>
    <name evidence="2" type="ORF">GCM10023191_064340</name>
</gene>
<evidence type="ECO:0000256" key="1">
    <source>
        <dbReference type="SAM" id="MobiDB-lite"/>
    </source>
</evidence>